<evidence type="ECO:0000313" key="1">
    <source>
        <dbReference type="EMBL" id="TAA75184.1"/>
    </source>
</evidence>
<dbReference type="Proteomes" id="UP000316238">
    <property type="component" value="Unassembled WGS sequence"/>
</dbReference>
<keyword evidence="2" id="KW-1185">Reference proteome</keyword>
<name>A0A521G2D5_9BACT</name>
<protein>
    <submittedName>
        <fullName evidence="1">Uncharacterized protein</fullName>
    </submittedName>
</protein>
<dbReference type="AlphaFoldDB" id="A0A521G2D5"/>
<organism evidence="1 2">
    <name type="scientific">Candidatus Electronema aureum</name>
    <dbReference type="NCBI Taxonomy" id="2005002"/>
    <lineage>
        <taxon>Bacteria</taxon>
        <taxon>Pseudomonadati</taxon>
        <taxon>Thermodesulfobacteriota</taxon>
        <taxon>Desulfobulbia</taxon>
        <taxon>Desulfobulbales</taxon>
        <taxon>Desulfobulbaceae</taxon>
        <taxon>Candidatus Electronema</taxon>
    </lineage>
</organism>
<gene>
    <name evidence="1" type="ORF">CDV28_11052</name>
</gene>
<accession>A0A521G2D5</accession>
<dbReference type="EMBL" id="NQJD01000010">
    <property type="protein sequence ID" value="TAA75184.1"/>
    <property type="molecule type" value="Genomic_DNA"/>
</dbReference>
<evidence type="ECO:0000313" key="2">
    <source>
        <dbReference type="Proteomes" id="UP000316238"/>
    </source>
</evidence>
<reference evidence="1" key="1">
    <citation type="submission" date="2017-07" db="EMBL/GenBank/DDBJ databases">
        <title>The cable genome - Insights into the physiology and evolution of filamentous bacteria capable of sulfide oxidation via long distance electron transfer.</title>
        <authorList>
            <person name="Thorup C."/>
            <person name="Bjerg J.T."/>
            <person name="Schreiber L."/>
            <person name="Nielsen L.P."/>
            <person name="Kjeldsen K.U."/>
            <person name="Boesen T."/>
            <person name="Boggild A."/>
            <person name="Meysman F."/>
            <person name="Geelhoed J."/>
            <person name="Schramm A."/>
        </authorList>
    </citation>
    <scope>NUCLEOTIDE SEQUENCE [LARGE SCALE GENOMIC DNA]</scope>
    <source>
        <strain evidence="1">GS</strain>
    </source>
</reference>
<proteinExistence type="predicted"/>
<sequence>MSKAYAGRTEPGNTDWKQVSNGRGVYVDVDTSDASFDVTENIPVYITSLGGKNQHWATTGATSIYKATHKRFRVFVRWIDGSPITPEYANEVEWHINWLGRQE</sequence>
<comment type="caution">
    <text evidence="1">The sequence shown here is derived from an EMBL/GenBank/DDBJ whole genome shotgun (WGS) entry which is preliminary data.</text>
</comment>